<protein>
    <submittedName>
        <fullName evidence="1">Uncharacterized protein</fullName>
    </submittedName>
</protein>
<sequence length="228" mass="26437">MYSLREREQRRIVDQRCEILSHGLGVLEREVDKCRRLFYDLEASWEKESLLLYSVVEKGVSNKGFRRLKQEATEVTINAIQDSRANLLDVGGNDTVQPCDTTQVRSDSDFGVKSATVQVYGNSHNSPSDRWIGLIFYVDSPDISYYLGLKLQVNRSSVRHPNTGQQRLYGFCYLLPFDLWTSYLIRIPFLQGCGSWFWEFPSSTRIFNELQYNLLVWQGFINVSESFS</sequence>
<dbReference type="Proteomes" id="UP000309997">
    <property type="component" value="Unassembled WGS sequence"/>
</dbReference>
<organism evidence="1 2">
    <name type="scientific">Populus alba</name>
    <name type="common">White poplar</name>
    <dbReference type="NCBI Taxonomy" id="43335"/>
    <lineage>
        <taxon>Eukaryota</taxon>
        <taxon>Viridiplantae</taxon>
        <taxon>Streptophyta</taxon>
        <taxon>Embryophyta</taxon>
        <taxon>Tracheophyta</taxon>
        <taxon>Spermatophyta</taxon>
        <taxon>Magnoliopsida</taxon>
        <taxon>eudicotyledons</taxon>
        <taxon>Gunneridae</taxon>
        <taxon>Pentapetalae</taxon>
        <taxon>rosids</taxon>
        <taxon>fabids</taxon>
        <taxon>Malpighiales</taxon>
        <taxon>Salicaceae</taxon>
        <taxon>Saliceae</taxon>
        <taxon>Populus</taxon>
    </lineage>
</organism>
<keyword evidence="2" id="KW-1185">Reference proteome</keyword>
<reference evidence="1 2" key="1">
    <citation type="journal article" date="2024" name="Plant Biotechnol. J.">
        <title>Genome and CRISPR/Cas9 system of a widespread forest tree (Populus alba) in the world.</title>
        <authorList>
            <person name="Liu Y.J."/>
            <person name="Jiang P.F."/>
            <person name="Han X.M."/>
            <person name="Li X.Y."/>
            <person name="Wang H.M."/>
            <person name="Wang Y.J."/>
            <person name="Wang X.X."/>
            <person name="Zeng Q.Y."/>
        </authorList>
    </citation>
    <scope>NUCLEOTIDE SEQUENCE [LARGE SCALE GENOMIC DNA]</scope>
    <source>
        <strain evidence="2">cv. PAL-ZL1</strain>
    </source>
</reference>
<proteinExistence type="predicted"/>
<evidence type="ECO:0000313" key="2">
    <source>
        <dbReference type="Proteomes" id="UP000309997"/>
    </source>
</evidence>
<evidence type="ECO:0000313" key="1">
    <source>
        <dbReference type="EMBL" id="KAL3592248.1"/>
    </source>
</evidence>
<accession>A0ACC4CC73</accession>
<name>A0ACC4CC73_POPAL</name>
<comment type="caution">
    <text evidence="1">The sequence shown here is derived from an EMBL/GenBank/DDBJ whole genome shotgun (WGS) entry which is preliminary data.</text>
</comment>
<dbReference type="EMBL" id="RCHU02000005">
    <property type="protein sequence ID" value="KAL3592248.1"/>
    <property type="molecule type" value="Genomic_DNA"/>
</dbReference>
<gene>
    <name evidence="1" type="ORF">D5086_010888</name>
</gene>